<dbReference type="InterPro" id="IPR001296">
    <property type="entry name" value="Glyco_trans_1"/>
</dbReference>
<dbReference type="PANTHER" id="PTHR45947:SF3">
    <property type="entry name" value="SULFOQUINOVOSYL TRANSFERASE SQD2"/>
    <property type="match status" value="1"/>
</dbReference>
<evidence type="ECO:0000259" key="2">
    <source>
        <dbReference type="Pfam" id="PF13439"/>
    </source>
</evidence>
<evidence type="ECO:0000313" key="3">
    <source>
        <dbReference type="EMBL" id="HEC68114.1"/>
    </source>
</evidence>
<accession>A0A7C2A494</accession>
<protein>
    <submittedName>
        <fullName evidence="3">Glycosyltransferase family 4 protein</fullName>
    </submittedName>
</protein>
<dbReference type="GO" id="GO:0016757">
    <property type="term" value="F:glycosyltransferase activity"/>
    <property type="evidence" value="ECO:0007669"/>
    <property type="project" value="InterPro"/>
</dbReference>
<dbReference type="EMBL" id="DRIH01000164">
    <property type="protein sequence ID" value="HEC68114.1"/>
    <property type="molecule type" value="Genomic_DNA"/>
</dbReference>
<dbReference type="AlphaFoldDB" id="A0A7C2A494"/>
<dbReference type="Gene3D" id="3.40.50.2000">
    <property type="entry name" value="Glycogen Phosphorylase B"/>
    <property type="match status" value="2"/>
</dbReference>
<dbReference type="Proteomes" id="UP000885738">
    <property type="component" value="Unassembled WGS sequence"/>
</dbReference>
<reference evidence="3" key="1">
    <citation type="journal article" date="2020" name="mSystems">
        <title>Genome- and Community-Level Interaction Insights into Carbon Utilization and Element Cycling Functions of Hydrothermarchaeota in Hydrothermal Sediment.</title>
        <authorList>
            <person name="Zhou Z."/>
            <person name="Liu Y."/>
            <person name="Xu W."/>
            <person name="Pan J."/>
            <person name="Luo Z.H."/>
            <person name="Li M."/>
        </authorList>
    </citation>
    <scope>NUCLEOTIDE SEQUENCE [LARGE SCALE GENOMIC DNA]</scope>
    <source>
        <strain evidence="3">HyVt-389</strain>
    </source>
</reference>
<dbReference type="InterPro" id="IPR028098">
    <property type="entry name" value="Glyco_trans_4-like_N"/>
</dbReference>
<comment type="caution">
    <text evidence="3">The sequence shown here is derived from an EMBL/GenBank/DDBJ whole genome shotgun (WGS) entry which is preliminary data.</text>
</comment>
<dbReference type="Pfam" id="PF13439">
    <property type="entry name" value="Glyco_transf_4"/>
    <property type="match status" value="1"/>
</dbReference>
<feature type="domain" description="Glycosyltransferase subfamily 4-like N-terminal" evidence="2">
    <location>
        <begin position="55"/>
        <end position="188"/>
    </location>
</feature>
<dbReference type="InterPro" id="IPR050194">
    <property type="entry name" value="Glycosyltransferase_grp1"/>
</dbReference>
<proteinExistence type="predicted"/>
<gene>
    <name evidence="3" type="ORF">ENI35_04815</name>
</gene>
<sequence>MKTALVHDWLLTIGGAEKTLEAIYQIYPGPIFTLLADKKKLGSSSLKQAPIYTSFLQKFPLVKKWYRYYLPFYPLAIEEFDLRNYDLVISSSHAVAKGVITHDSQLHICYCHTPMRYAWHLHHQYMELLEFKGLKRKLANLIFHYLRLWDVSSALRVDYFIANSKATAARIKKYYGKEAHVIYPPVDVGNFKPYTKKEDFYITISRLVPYKRVALIVQAFAEIPERRLVVIGEGPEYHKLLGIAPTNVELLGYLSPQVVKDYLQKAKAFIFAAEEDFGVVMVEALACGTPVIAFGKGGAKEIVKESETGILFPEQSVTSLKEAISRFEKNQDRFDITTLRKKAESFDISCFQKKFKNFVEDKISQFADFKT</sequence>
<dbReference type="PANTHER" id="PTHR45947">
    <property type="entry name" value="SULFOQUINOVOSYL TRANSFERASE SQD2"/>
    <property type="match status" value="1"/>
</dbReference>
<feature type="domain" description="Glycosyl transferase family 1" evidence="1">
    <location>
        <begin position="196"/>
        <end position="332"/>
    </location>
</feature>
<name>A0A7C2A494_DESA2</name>
<evidence type="ECO:0000259" key="1">
    <source>
        <dbReference type="Pfam" id="PF00534"/>
    </source>
</evidence>
<dbReference type="SUPFAM" id="SSF53756">
    <property type="entry name" value="UDP-Glycosyltransferase/glycogen phosphorylase"/>
    <property type="match status" value="1"/>
</dbReference>
<dbReference type="Pfam" id="PF00534">
    <property type="entry name" value="Glycos_transf_1"/>
    <property type="match status" value="1"/>
</dbReference>
<organism evidence="3">
    <name type="scientific">Desulfofervidus auxilii</name>
    <dbReference type="NCBI Taxonomy" id="1621989"/>
    <lineage>
        <taxon>Bacteria</taxon>
        <taxon>Pseudomonadati</taxon>
        <taxon>Thermodesulfobacteriota</taxon>
        <taxon>Candidatus Desulfofervidia</taxon>
        <taxon>Candidatus Desulfofervidales</taxon>
        <taxon>Candidatus Desulfofervidaceae</taxon>
        <taxon>Candidatus Desulfofervidus</taxon>
    </lineage>
</organism>